<reference evidence="1" key="2">
    <citation type="submission" date="2023-04" db="EMBL/GenBank/DDBJ databases">
        <authorList>
            <person name="Bu L."/>
            <person name="Lu L."/>
            <person name="Laidemitt M.R."/>
            <person name="Zhang S.M."/>
            <person name="Mutuku M."/>
            <person name="Mkoji G."/>
            <person name="Steinauer M."/>
            <person name="Loker E.S."/>
        </authorList>
    </citation>
    <scope>NUCLEOTIDE SEQUENCE</scope>
    <source>
        <strain evidence="1">KasaAsao</strain>
        <tissue evidence="1">Whole Snail</tissue>
    </source>
</reference>
<reference evidence="1" key="1">
    <citation type="journal article" date="2023" name="PLoS Negl. Trop. Dis.">
        <title>A genome sequence for Biomphalaria pfeifferi, the major vector snail for the human-infecting parasite Schistosoma mansoni.</title>
        <authorList>
            <person name="Bu L."/>
            <person name="Lu L."/>
            <person name="Laidemitt M.R."/>
            <person name="Zhang S.M."/>
            <person name="Mutuku M."/>
            <person name="Mkoji G."/>
            <person name="Steinauer M."/>
            <person name="Loker E.S."/>
        </authorList>
    </citation>
    <scope>NUCLEOTIDE SEQUENCE</scope>
    <source>
        <strain evidence="1">KasaAsao</strain>
    </source>
</reference>
<name>A0AAD8F2M9_BIOPF</name>
<dbReference type="AlphaFoldDB" id="A0AAD8F2M9"/>
<dbReference type="Proteomes" id="UP001233172">
    <property type="component" value="Unassembled WGS sequence"/>
</dbReference>
<evidence type="ECO:0000313" key="2">
    <source>
        <dbReference type="Proteomes" id="UP001233172"/>
    </source>
</evidence>
<accession>A0AAD8F2M9</accession>
<dbReference type="EMBL" id="JASAOG010000145">
    <property type="protein sequence ID" value="KAK0047824.1"/>
    <property type="molecule type" value="Genomic_DNA"/>
</dbReference>
<protein>
    <submittedName>
        <fullName evidence="1">Uncharacterized protein</fullName>
    </submittedName>
</protein>
<organism evidence="1 2">
    <name type="scientific">Biomphalaria pfeifferi</name>
    <name type="common">Bloodfluke planorb</name>
    <name type="synonym">Freshwater snail</name>
    <dbReference type="NCBI Taxonomy" id="112525"/>
    <lineage>
        <taxon>Eukaryota</taxon>
        <taxon>Metazoa</taxon>
        <taxon>Spiralia</taxon>
        <taxon>Lophotrochozoa</taxon>
        <taxon>Mollusca</taxon>
        <taxon>Gastropoda</taxon>
        <taxon>Heterobranchia</taxon>
        <taxon>Euthyneura</taxon>
        <taxon>Panpulmonata</taxon>
        <taxon>Hygrophila</taxon>
        <taxon>Lymnaeoidea</taxon>
        <taxon>Planorbidae</taxon>
        <taxon>Biomphalaria</taxon>
    </lineage>
</organism>
<proteinExistence type="predicted"/>
<comment type="caution">
    <text evidence="1">The sequence shown here is derived from an EMBL/GenBank/DDBJ whole genome shotgun (WGS) entry which is preliminary data.</text>
</comment>
<keyword evidence="2" id="KW-1185">Reference proteome</keyword>
<sequence>MRPSPTSLYGLIIQAPLTSHLIASYIRAGVFCCLKAVLSSSPHIPVEGVSPPRGILILITLVPAYLQSTSNWLPAQRSFNLPHPEGEP</sequence>
<gene>
    <name evidence="1" type="ORF">Bpfe_022748</name>
</gene>
<evidence type="ECO:0000313" key="1">
    <source>
        <dbReference type="EMBL" id="KAK0047824.1"/>
    </source>
</evidence>